<dbReference type="EMBL" id="JBHUKS010000033">
    <property type="protein sequence ID" value="MFD2473663.1"/>
    <property type="molecule type" value="Genomic_DNA"/>
</dbReference>
<gene>
    <name evidence="1" type="ORF">ACFSVL_40115</name>
</gene>
<evidence type="ECO:0008006" key="3">
    <source>
        <dbReference type="Google" id="ProtNLM"/>
    </source>
</evidence>
<keyword evidence="2" id="KW-1185">Reference proteome</keyword>
<evidence type="ECO:0000313" key="2">
    <source>
        <dbReference type="Proteomes" id="UP001597483"/>
    </source>
</evidence>
<proteinExistence type="predicted"/>
<dbReference type="Proteomes" id="UP001597483">
    <property type="component" value="Unassembled WGS sequence"/>
</dbReference>
<reference evidence="2" key="1">
    <citation type="journal article" date="2019" name="Int. J. Syst. Evol. Microbiol.">
        <title>The Global Catalogue of Microorganisms (GCM) 10K type strain sequencing project: providing services to taxonomists for standard genome sequencing and annotation.</title>
        <authorList>
            <consortium name="The Broad Institute Genomics Platform"/>
            <consortium name="The Broad Institute Genome Sequencing Center for Infectious Disease"/>
            <person name="Wu L."/>
            <person name="Ma J."/>
        </authorList>
    </citation>
    <scope>NUCLEOTIDE SEQUENCE [LARGE SCALE GENOMIC DNA]</scope>
    <source>
        <strain evidence="2">CGMCC 4.7641</strain>
    </source>
</reference>
<evidence type="ECO:0000313" key="1">
    <source>
        <dbReference type="EMBL" id="MFD2473663.1"/>
    </source>
</evidence>
<accession>A0ABW5HK44</accession>
<comment type="caution">
    <text evidence="1">The sequence shown here is derived from an EMBL/GenBank/DDBJ whole genome shotgun (WGS) entry which is preliminary data.</text>
</comment>
<name>A0ABW5HK44_9PSEU</name>
<sequence>MPEGNSGLHMETAGAEKAFDALARAREAIAQAWTGGASAIDGANGQLGKGKIGQAFMSVYQPEVQNAGTSVQLVTGKGAQLFGAGRASIADYLRSDDGGKSAFAGLREGN</sequence>
<protein>
    <recommendedName>
        <fullName evidence="3">WXG100 family type VII secretion target</fullName>
    </recommendedName>
</protein>
<dbReference type="RefSeq" id="WP_378312321.1">
    <property type="nucleotide sequence ID" value="NZ_JBHUKS010000033.1"/>
</dbReference>
<organism evidence="1 2">
    <name type="scientific">Amycolatopsis silviterrae</name>
    <dbReference type="NCBI Taxonomy" id="1656914"/>
    <lineage>
        <taxon>Bacteria</taxon>
        <taxon>Bacillati</taxon>
        <taxon>Actinomycetota</taxon>
        <taxon>Actinomycetes</taxon>
        <taxon>Pseudonocardiales</taxon>
        <taxon>Pseudonocardiaceae</taxon>
        <taxon>Amycolatopsis</taxon>
    </lineage>
</organism>